<evidence type="ECO:0000313" key="2">
    <source>
        <dbReference type="Proteomes" id="UP001314181"/>
    </source>
</evidence>
<protein>
    <submittedName>
        <fullName evidence="1">Uncharacterized protein</fullName>
    </submittedName>
</protein>
<sequence length="24" mass="2837">MLYAISIRTNDVHKNFILFLNNTV</sequence>
<accession>A0ABM9N8X7</accession>
<dbReference type="EMBL" id="CAWVOK010000029">
    <property type="protein sequence ID" value="CAK8163408.1"/>
    <property type="molecule type" value="Genomic_DNA"/>
</dbReference>
<comment type="caution">
    <text evidence="1">The sequence shown here is derived from an EMBL/GenBank/DDBJ whole genome shotgun (WGS) entry which is preliminary data.</text>
</comment>
<gene>
    <name evidence="1" type="ORF">CAXC1_30010</name>
</gene>
<keyword evidence="2" id="KW-1185">Reference proteome</keyword>
<proteinExistence type="predicted"/>
<name>A0ABM9N8X7_9RICK</name>
<evidence type="ECO:0000313" key="1">
    <source>
        <dbReference type="EMBL" id="CAK8163408.1"/>
    </source>
</evidence>
<reference evidence="1 2" key="1">
    <citation type="submission" date="2024-01" db="EMBL/GenBank/DDBJ databases">
        <authorList>
            <person name="Kunselman E."/>
        </authorList>
    </citation>
    <scope>NUCLEOTIDE SEQUENCE [LARGE SCALE GENOMIC DNA]</scope>
    <source>
        <strain evidence="1">2 abalone samples</strain>
    </source>
</reference>
<dbReference type="Proteomes" id="UP001314181">
    <property type="component" value="Unassembled WGS sequence"/>
</dbReference>
<organism evidence="1 2">
    <name type="scientific">Candidatus Xenohaliotis californiensis</name>
    <dbReference type="NCBI Taxonomy" id="84677"/>
    <lineage>
        <taxon>Bacteria</taxon>
        <taxon>Pseudomonadati</taxon>
        <taxon>Pseudomonadota</taxon>
        <taxon>Alphaproteobacteria</taxon>
        <taxon>Rickettsiales</taxon>
        <taxon>Anaplasmataceae</taxon>
        <taxon>Candidatus Xenohaliotis</taxon>
    </lineage>
</organism>